<dbReference type="OrthoDB" id="6159137at2759"/>
<evidence type="ECO:0000313" key="4">
    <source>
        <dbReference type="EMBL" id="KIL62710.1"/>
    </source>
</evidence>
<dbReference type="Proteomes" id="UP000054549">
    <property type="component" value="Unassembled WGS sequence"/>
</dbReference>
<dbReference type="SUPFAM" id="SSF54928">
    <property type="entry name" value="RNA-binding domain, RBD"/>
    <property type="match status" value="1"/>
</dbReference>
<dbReference type="InterPro" id="IPR012677">
    <property type="entry name" value="Nucleotide-bd_a/b_plait_sf"/>
</dbReference>
<organism evidence="4 5">
    <name type="scientific">Amanita muscaria (strain Koide BX008)</name>
    <dbReference type="NCBI Taxonomy" id="946122"/>
    <lineage>
        <taxon>Eukaryota</taxon>
        <taxon>Fungi</taxon>
        <taxon>Dikarya</taxon>
        <taxon>Basidiomycota</taxon>
        <taxon>Agaricomycotina</taxon>
        <taxon>Agaricomycetes</taxon>
        <taxon>Agaricomycetidae</taxon>
        <taxon>Agaricales</taxon>
        <taxon>Pluteineae</taxon>
        <taxon>Amanitaceae</taxon>
        <taxon>Amanita</taxon>
    </lineage>
</organism>
<dbReference type="GO" id="GO:0003729">
    <property type="term" value="F:mRNA binding"/>
    <property type="evidence" value="ECO:0007669"/>
    <property type="project" value="TreeGrafter"/>
</dbReference>
<evidence type="ECO:0000256" key="1">
    <source>
        <dbReference type="ARBA" id="ARBA00022884"/>
    </source>
</evidence>
<feature type="non-terminal residue" evidence="4">
    <location>
        <position position="1"/>
    </location>
</feature>
<dbReference type="PROSITE" id="PS50102">
    <property type="entry name" value="RRM"/>
    <property type="match status" value="2"/>
</dbReference>
<dbReference type="Gene3D" id="3.30.70.330">
    <property type="match status" value="2"/>
</dbReference>
<dbReference type="CDD" id="cd00590">
    <property type="entry name" value="RRM_SF"/>
    <property type="match status" value="1"/>
</dbReference>
<protein>
    <recommendedName>
        <fullName evidence="3">RRM domain-containing protein</fullName>
    </recommendedName>
</protein>
<proteinExistence type="predicted"/>
<dbReference type="PANTHER" id="PTHR48025:SF1">
    <property type="entry name" value="RRM DOMAIN-CONTAINING PROTEIN"/>
    <property type="match status" value="1"/>
</dbReference>
<feature type="domain" description="RRM" evidence="3">
    <location>
        <begin position="216"/>
        <end position="294"/>
    </location>
</feature>
<name>A0A0C2SHS2_AMAMK</name>
<dbReference type="HOGENOM" id="CLU_051381_1_0_1"/>
<evidence type="ECO:0000313" key="5">
    <source>
        <dbReference type="Proteomes" id="UP000054549"/>
    </source>
</evidence>
<evidence type="ECO:0000259" key="3">
    <source>
        <dbReference type="PROSITE" id="PS50102"/>
    </source>
</evidence>
<dbReference type="InterPro" id="IPR000504">
    <property type="entry name" value="RRM_dom"/>
</dbReference>
<feature type="domain" description="RRM" evidence="3">
    <location>
        <begin position="78"/>
        <end position="155"/>
    </location>
</feature>
<dbReference type="STRING" id="946122.A0A0C2SHS2"/>
<accession>A0A0C2SHS2</accession>
<gene>
    <name evidence="4" type="ORF">M378DRAFT_80872</name>
</gene>
<dbReference type="Pfam" id="PF00076">
    <property type="entry name" value="RRM_1"/>
    <property type="match status" value="2"/>
</dbReference>
<dbReference type="EMBL" id="KN818267">
    <property type="protein sequence ID" value="KIL62710.1"/>
    <property type="molecule type" value="Genomic_DNA"/>
</dbReference>
<dbReference type="InterPro" id="IPR050502">
    <property type="entry name" value="Euk_RNA-bind_prot"/>
</dbReference>
<keyword evidence="5" id="KW-1185">Reference proteome</keyword>
<dbReference type="GO" id="GO:0005634">
    <property type="term" value="C:nucleus"/>
    <property type="evidence" value="ECO:0007669"/>
    <property type="project" value="TreeGrafter"/>
</dbReference>
<dbReference type="PANTHER" id="PTHR48025">
    <property type="entry name" value="OS02G0815200 PROTEIN"/>
    <property type="match status" value="1"/>
</dbReference>
<evidence type="ECO:0000256" key="2">
    <source>
        <dbReference type="PROSITE-ProRule" id="PRU00176"/>
    </source>
</evidence>
<sequence>ANKREIIAVFNTLIGDVCGSRETKDCGSALEITFANRDAATKALCMTGYTVSGTPLNVSPMFLHGDESNMRFQRDDRRNLYVLGLPFSLTKTELSNMFTRYGTVTHCVILATLDNSSRRRGFVVMSSHEEAKHAMAALSCAQLSGHALDISWAVVQRSQGFLDGGDRLMALDSRPSSRVNFRRNHYAHSPASSTDSSLDSNELDYSSLVSSAVPTSTLLVSNLPTLLFSQLQDLQPLFVPYGSLKDLRIVEKLPTGSTSVIVDYTTAMAAKEAKEALTGQRYADYQVKTCYVRSDSPISYSLQKPSFPGFKNNILKYSEDPNEYSYSLPSGPVGHKSWQYLNDSQPRIRAIHITQQHNQEQASSSRCGSISRKVSCAHSRMDNGY</sequence>
<dbReference type="InParanoid" id="A0A0C2SHS2"/>
<dbReference type="InterPro" id="IPR035979">
    <property type="entry name" value="RBD_domain_sf"/>
</dbReference>
<reference evidence="4 5" key="1">
    <citation type="submission" date="2014-04" db="EMBL/GenBank/DDBJ databases">
        <title>Evolutionary Origins and Diversification of the Mycorrhizal Mutualists.</title>
        <authorList>
            <consortium name="DOE Joint Genome Institute"/>
            <consortium name="Mycorrhizal Genomics Consortium"/>
            <person name="Kohler A."/>
            <person name="Kuo A."/>
            <person name="Nagy L.G."/>
            <person name="Floudas D."/>
            <person name="Copeland A."/>
            <person name="Barry K.W."/>
            <person name="Cichocki N."/>
            <person name="Veneault-Fourrey C."/>
            <person name="LaButti K."/>
            <person name="Lindquist E.A."/>
            <person name="Lipzen A."/>
            <person name="Lundell T."/>
            <person name="Morin E."/>
            <person name="Murat C."/>
            <person name="Riley R."/>
            <person name="Ohm R."/>
            <person name="Sun H."/>
            <person name="Tunlid A."/>
            <person name="Henrissat B."/>
            <person name="Grigoriev I.V."/>
            <person name="Hibbett D.S."/>
            <person name="Martin F."/>
        </authorList>
    </citation>
    <scope>NUCLEOTIDE SEQUENCE [LARGE SCALE GENOMIC DNA]</scope>
    <source>
        <strain evidence="4 5">Koide BX008</strain>
    </source>
</reference>
<keyword evidence="1 2" id="KW-0694">RNA-binding</keyword>
<dbReference type="SMART" id="SM00360">
    <property type="entry name" value="RRM"/>
    <property type="match status" value="2"/>
</dbReference>
<dbReference type="AlphaFoldDB" id="A0A0C2SHS2"/>